<protein>
    <recommendedName>
        <fullName evidence="7">Pectate lyase</fullName>
    </recommendedName>
</protein>
<evidence type="ECO:0000256" key="1">
    <source>
        <dbReference type="ARBA" id="ARBA00022723"/>
    </source>
</evidence>
<dbReference type="Gene3D" id="2.160.20.10">
    <property type="entry name" value="Single-stranded right-handed beta-helix, Pectin lyase-like"/>
    <property type="match status" value="1"/>
</dbReference>
<keyword evidence="1" id="KW-0479">Metal-binding</keyword>
<keyword evidence="4" id="KW-0732">Signal</keyword>
<dbReference type="PANTHER" id="PTHR42970:SF1">
    <property type="entry name" value="PECTATE LYASE C-RELATED"/>
    <property type="match status" value="1"/>
</dbReference>
<feature type="signal peptide" evidence="4">
    <location>
        <begin position="1"/>
        <end position="23"/>
    </location>
</feature>
<proteinExistence type="predicted"/>
<evidence type="ECO:0000313" key="5">
    <source>
        <dbReference type="EMBL" id="SHH80598.1"/>
    </source>
</evidence>
<dbReference type="PROSITE" id="PS51257">
    <property type="entry name" value="PROKAR_LIPOPROTEIN"/>
    <property type="match status" value="1"/>
</dbReference>
<dbReference type="AlphaFoldDB" id="A0A1M5VZL0"/>
<dbReference type="PANTHER" id="PTHR42970">
    <property type="entry name" value="PECTATE LYASE C-RELATED"/>
    <property type="match status" value="1"/>
</dbReference>
<dbReference type="OrthoDB" id="191551at2"/>
<feature type="compositionally biased region" description="Pro residues" evidence="3">
    <location>
        <begin position="31"/>
        <end position="56"/>
    </location>
</feature>
<evidence type="ECO:0000256" key="3">
    <source>
        <dbReference type="SAM" id="MobiDB-lite"/>
    </source>
</evidence>
<evidence type="ECO:0000256" key="2">
    <source>
        <dbReference type="ARBA" id="ARBA00023180"/>
    </source>
</evidence>
<keyword evidence="2" id="KW-0325">Glycoprotein</keyword>
<gene>
    <name evidence="5" type="ORF">SAMN02745129_3078</name>
</gene>
<dbReference type="GO" id="GO:0046872">
    <property type="term" value="F:metal ion binding"/>
    <property type="evidence" value="ECO:0007669"/>
    <property type="project" value="UniProtKB-KW"/>
</dbReference>
<dbReference type="InterPro" id="IPR012334">
    <property type="entry name" value="Pectin_lyas_fold"/>
</dbReference>
<keyword evidence="6" id="KW-1185">Reference proteome</keyword>
<feature type="region of interest" description="Disordered" evidence="3">
    <location>
        <begin position="490"/>
        <end position="512"/>
    </location>
</feature>
<dbReference type="STRING" id="299255.SAMN02745129_3078"/>
<name>A0A1M5VZL0_9GAMM</name>
<accession>A0A1M5VZL0</accession>
<evidence type="ECO:0000313" key="6">
    <source>
        <dbReference type="Proteomes" id="UP000184268"/>
    </source>
</evidence>
<evidence type="ECO:0008006" key="7">
    <source>
        <dbReference type="Google" id="ProtNLM"/>
    </source>
</evidence>
<dbReference type="InterPro" id="IPR052063">
    <property type="entry name" value="Polysaccharide_Lyase_1"/>
</dbReference>
<dbReference type="EMBL" id="FQXG01000004">
    <property type="protein sequence ID" value="SHH80598.1"/>
    <property type="molecule type" value="Genomic_DNA"/>
</dbReference>
<dbReference type="RefSeq" id="WP_067664289.1">
    <property type="nucleotide sequence ID" value="NZ_FQXG01000004.1"/>
</dbReference>
<dbReference type="SUPFAM" id="SSF51126">
    <property type="entry name" value="Pectin lyase-like"/>
    <property type="match status" value="1"/>
</dbReference>
<feature type="region of interest" description="Disordered" evidence="3">
    <location>
        <begin position="23"/>
        <end position="88"/>
    </location>
</feature>
<dbReference type="InterPro" id="IPR011050">
    <property type="entry name" value="Pectin_lyase_fold/virulence"/>
</dbReference>
<evidence type="ECO:0000256" key="4">
    <source>
        <dbReference type="SAM" id="SignalP"/>
    </source>
</evidence>
<sequence length="601" mass="66107">MSASKHTAFWSALLLGWVLTACSDNTTSDPPTDPGEPIPPEPGEPVDPPTDPPIDPGNPQEPQEPDIPLEPPLEPGDPEMPDHYVCEPSEPLPIIPCQVGWGMDTVAGSGRHLDEPRTTVYKVTNLNNSGEGSLRQCTEASGPRVCVFEVGGYINLTGRLNINSDYITVAGQTAPSPGITLRNAMFRINANHVLVQHIRARAGDDPNGSTPSDRDSLLMLGGRYSDQKDREHIVLDHLSVSWSIDEAMSVTDMVSNVTVSNNLIAEALNYSLHAKGKHSKGAMIIAKWALYHRNIVAHVDDRGPLDVTPRGVFTNNLSYNTAQVGHRVWGLDQRSFYNGEHRINTTVNNVRIPGEDTLYGSNQDDQWAIIQTKRDNSKVYIEDNLCGAYKNPDWDCVYVRSSGADRFRVKEIPIWVEGLELLPVDQVEEELLATAGARPTDRDEVDKRVVKEIRTRTGTLKNCVGPETILYPTGKVREASGTSITLNFSQDDCDSSKEGNRGRKLRITDGPGAGQVRTITSGNSCPSSSQIRVSVDSSWDTTPTSSSSYAIEIDCTVNAGGWPDMPETRRELEIPTNYNEVMASGYTRLEEWLHSFYAEVE</sequence>
<feature type="chain" id="PRO_5009914555" description="Pectate lyase" evidence="4">
    <location>
        <begin position="24"/>
        <end position="601"/>
    </location>
</feature>
<reference evidence="5 6" key="1">
    <citation type="submission" date="2016-11" db="EMBL/GenBank/DDBJ databases">
        <authorList>
            <person name="Jaros S."/>
            <person name="Januszkiewicz K."/>
            <person name="Wedrychowicz H."/>
        </authorList>
    </citation>
    <scope>NUCLEOTIDE SEQUENCE [LARGE SCALE GENOMIC DNA]</scope>
    <source>
        <strain evidence="5 6">DSM 16917</strain>
    </source>
</reference>
<dbReference type="Proteomes" id="UP000184268">
    <property type="component" value="Unassembled WGS sequence"/>
</dbReference>
<organism evidence="5 6">
    <name type="scientific">Ferrimonas marina</name>
    <dbReference type="NCBI Taxonomy" id="299255"/>
    <lineage>
        <taxon>Bacteria</taxon>
        <taxon>Pseudomonadati</taxon>
        <taxon>Pseudomonadota</taxon>
        <taxon>Gammaproteobacteria</taxon>
        <taxon>Alteromonadales</taxon>
        <taxon>Ferrimonadaceae</taxon>
        <taxon>Ferrimonas</taxon>
    </lineage>
</organism>